<dbReference type="PANTHER" id="PTHR12316:SF17">
    <property type="entry name" value="NINJURIN C, ISOFORM D"/>
    <property type="match status" value="1"/>
</dbReference>
<dbReference type="Pfam" id="PF04923">
    <property type="entry name" value="Ninjurin"/>
    <property type="match status" value="1"/>
</dbReference>
<evidence type="ECO:0000256" key="3">
    <source>
        <dbReference type="ARBA" id="ARBA00022692"/>
    </source>
</evidence>
<dbReference type="VEuPathDB" id="VectorBase:AARA21_000429"/>
<dbReference type="GO" id="GO:0007155">
    <property type="term" value="P:cell adhesion"/>
    <property type="evidence" value="ECO:0007669"/>
    <property type="project" value="UniProtKB-KW"/>
</dbReference>
<reference evidence="9" key="1">
    <citation type="submission" date="2022-08" db="UniProtKB">
        <authorList>
            <consortium name="EnsemblMetazoa"/>
        </authorList>
    </citation>
    <scope>IDENTIFICATION</scope>
    <source>
        <strain evidence="9">Dongola</strain>
    </source>
</reference>
<dbReference type="GO" id="GO:0016020">
    <property type="term" value="C:membrane"/>
    <property type="evidence" value="ECO:0007669"/>
    <property type="project" value="UniProtKB-SubCell"/>
</dbReference>
<sequence>MANQKFGEQSGKASQVERNEDSPDISAKDIIQGIKGLNLNSYATRKSIAQGMLDLALLTANASQLKYILTVGETHQFYHFLLVLIIVSISLQIFQALLIIVLAVVFDINKVEEQKRTDIVNNILIAFTVISVVVNVIISAFDMKSQTDILKQS</sequence>
<dbReference type="EMBL" id="APCN01005173">
    <property type="status" value="NOT_ANNOTATED_CDS"/>
    <property type="molecule type" value="Genomic_DNA"/>
</dbReference>
<dbReference type="InterPro" id="IPR007007">
    <property type="entry name" value="Ninjurin"/>
</dbReference>
<evidence type="ECO:0000313" key="9">
    <source>
        <dbReference type="EnsemblMetazoa" id="AARA005946-PA"/>
    </source>
</evidence>
<proteinExistence type="inferred from homology"/>
<evidence type="ECO:0000256" key="8">
    <source>
        <dbReference type="SAM" id="Phobius"/>
    </source>
</evidence>
<evidence type="ECO:0000256" key="2">
    <source>
        <dbReference type="ARBA" id="ARBA00008141"/>
    </source>
</evidence>
<feature type="compositionally biased region" description="Polar residues" evidence="7">
    <location>
        <begin position="1"/>
        <end position="13"/>
    </location>
</feature>
<dbReference type="GeneID" id="120900194"/>
<keyword evidence="10" id="KW-1185">Reference proteome</keyword>
<feature type="transmembrane region" description="Helical" evidence="8">
    <location>
        <begin position="119"/>
        <end position="141"/>
    </location>
</feature>
<accession>A0A182HXB8</accession>
<dbReference type="VEuPathDB" id="VectorBase:AARA005946"/>
<evidence type="ECO:0000256" key="4">
    <source>
        <dbReference type="ARBA" id="ARBA00022889"/>
    </source>
</evidence>
<comment type="subcellular location">
    <subcellularLocation>
        <location evidence="1">Membrane</location>
        <topology evidence="1">Multi-pass membrane protein</topology>
    </subcellularLocation>
</comment>
<dbReference type="RefSeq" id="XP_040162815.1">
    <property type="nucleotide sequence ID" value="XM_040306881.1"/>
</dbReference>
<dbReference type="EnsemblMetazoa" id="AARA005946-RA">
    <property type="protein sequence ID" value="AARA005946-PA"/>
    <property type="gene ID" value="AARA005946"/>
</dbReference>
<evidence type="ECO:0000256" key="7">
    <source>
        <dbReference type="SAM" id="MobiDB-lite"/>
    </source>
</evidence>
<keyword evidence="4" id="KW-0130">Cell adhesion</keyword>
<feature type="region of interest" description="Disordered" evidence="7">
    <location>
        <begin position="1"/>
        <end position="23"/>
    </location>
</feature>
<keyword evidence="6 8" id="KW-0472">Membrane</keyword>
<organism evidence="9 10">
    <name type="scientific">Anopheles arabiensis</name>
    <name type="common">Mosquito</name>
    <dbReference type="NCBI Taxonomy" id="7173"/>
    <lineage>
        <taxon>Eukaryota</taxon>
        <taxon>Metazoa</taxon>
        <taxon>Ecdysozoa</taxon>
        <taxon>Arthropoda</taxon>
        <taxon>Hexapoda</taxon>
        <taxon>Insecta</taxon>
        <taxon>Pterygota</taxon>
        <taxon>Neoptera</taxon>
        <taxon>Endopterygota</taxon>
        <taxon>Diptera</taxon>
        <taxon>Nematocera</taxon>
        <taxon>Culicoidea</taxon>
        <taxon>Culicidae</taxon>
        <taxon>Anophelinae</taxon>
        <taxon>Anopheles</taxon>
    </lineage>
</organism>
<evidence type="ECO:0000313" key="10">
    <source>
        <dbReference type="Proteomes" id="UP000075840"/>
    </source>
</evidence>
<dbReference type="PANTHER" id="PTHR12316">
    <property type="entry name" value="NINJURIN-RELATED"/>
    <property type="match status" value="1"/>
</dbReference>
<keyword evidence="5 8" id="KW-1133">Transmembrane helix</keyword>
<evidence type="ECO:0000256" key="5">
    <source>
        <dbReference type="ARBA" id="ARBA00022989"/>
    </source>
</evidence>
<dbReference type="GO" id="GO:0042246">
    <property type="term" value="P:tissue regeneration"/>
    <property type="evidence" value="ECO:0007669"/>
    <property type="project" value="InterPro"/>
</dbReference>
<evidence type="ECO:0000256" key="1">
    <source>
        <dbReference type="ARBA" id="ARBA00004141"/>
    </source>
</evidence>
<keyword evidence="3 8" id="KW-0812">Transmembrane</keyword>
<dbReference type="KEGG" id="aara:120900194"/>
<dbReference type="AlphaFoldDB" id="A0A182HXB8"/>
<name>A0A182HXB8_ANOAR</name>
<feature type="transmembrane region" description="Helical" evidence="8">
    <location>
        <begin position="77"/>
        <end position="107"/>
    </location>
</feature>
<evidence type="ECO:0000256" key="6">
    <source>
        <dbReference type="ARBA" id="ARBA00023136"/>
    </source>
</evidence>
<comment type="similarity">
    <text evidence="2">Belongs to the ninjurin family.</text>
</comment>
<protein>
    <recommendedName>
        <fullName evidence="11">Ninjurin</fullName>
    </recommendedName>
</protein>
<dbReference type="Proteomes" id="UP000075840">
    <property type="component" value="Unassembled WGS sequence"/>
</dbReference>
<evidence type="ECO:0008006" key="11">
    <source>
        <dbReference type="Google" id="ProtNLM"/>
    </source>
</evidence>